<accession>A0A100IP72</accession>
<dbReference type="PANTHER" id="PTHR43439:SF2">
    <property type="entry name" value="ENZYME, PUTATIVE (JCVI)-RELATED"/>
    <property type="match status" value="1"/>
</dbReference>
<dbReference type="InterPro" id="IPR051414">
    <property type="entry name" value="Adenylate-forming_Reductase"/>
</dbReference>
<dbReference type="Gene3D" id="3.40.50.12780">
    <property type="entry name" value="N-terminal domain of ligase-like"/>
    <property type="match status" value="1"/>
</dbReference>
<dbReference type="VEuPathDB" id="FungiDB:An09g00450"/>
<keyword evidence="2" id="KW-0597">Phosphoprotein</keyword>
<dbReference type="SUPFAM" id="SSF56801">
    <property type="entry name" value="Acetyl-CoA synthetase-like"/>
    <property type="match status" value="1"/>
</dbReference>
<dbReference type="Proteomes" id="UP000068243">
    <property type="component" value="Unassembled WGS sequence"/>
</dbReference>
<proteinExistence type="predicted"/>
<organism evidence="5 6">
    <name type="scientific">Aspergillus niger</name>
    <dbReference type="NCBI Taxonomy" id="5061"/>
    <lineage>
        <taxon>Eukaryota</taxon>
        <taxon>Fungi</taxon>
        <taxon>Dikarya</taxon>
        <taxon>Ascomycota</taxon>
        <taxon>Pezizomycotina</taxon>
        <taxon>Eurotiomycetes</taxon>
        <taxon>Eurotiomycetidae</taxon>
        <taxon>Eurotiales</taxon>
        <taxon>Aspergillaceae</taxon>
        <taxon>Aspergillus</taxon>
        <taxon>Aspergillus subgen. Circumdati</taxon>
    </lineage>
</organism>
<dbReference type="AlphaFoldDB" id="A0A100IP72"/>
<evidence type="ECO:0000259" key="3">
    <source>
        <dbReference type="Pfam" id="PF00501"/>
    </source>
</evidence>
<dbReference type="OMA" id="CENDRAH"/>
<dbReference type="InterPro" id="IPR013120">
    <property type="entry name" value="FAR_NAD-bd"/>
</dbReference>
<dbReference type="SUPFAM" id="SSF51735">
    <property type="entry name" value="NAD(P)-binding Rossmann-fold domains"/>
    <property type="match status" value="1"/>
</dbReference>
<sequence length="1095" mass="123106">MMEHLLLSDFDPTEHTLPGILDHYAHIRPDAVFAEYPVSQSTYSQGYRKITYHDLANAVNGVARWLIQNLEMGNGSTKLAYIGPNDMRYSVLTLASIKAGYSMFFPSPRNSASVQRELLHHMQCKVIICPTPRPPHIVGILEGDEMHVLDVPTTEELLDTAYPPLPFSRSLGEVLSEPLLTIHTSGSTRLPRPMTFTHDTAKKGMKMHCLEAPEEYQCLNKVYYGKRVFLVLPPFHGACLASLLLNALPFSTVMVAPLSAAIPSASGLVEGIKQSKAKVAIVPPSILEELVQEPDLLEYCALSLDCIIYCGGDLPQQVGDVIAVKIPLYNQYGSTELGLLPMILSNSYRKPKDWKYLEFHPDMGLEFRSAMDDQYELCMVRQDLVETQQLVFTYPGFTDASDYATGDLFERHPSPEKSGLWTWRGRRDDIIVLTNGEKINPVGMEHCITSRSRLISGALVTGSQHFQPILLVEEKDVVGESESKDRDALLETIWPIIQEANQVVPAYARIEKTHILFTQSEKPMMRSAKGTIQRAATIALYQQELEALHASIALDTSIEDGQCILNPDQMSRPEAVANFIKKTIKKITWWDHLDESEDLYVRGMDSQQTLSAVRILRRGLPDTGVSPGTLYANPSVTALTQALVDKSCENDRAHQQGMVSKRLTERYKALQMYQGLIDRIPRVEASYCRQEKHSVMLTDSINGAGPYILDMLLKHPSVSHVYCLSHVHNGLAHQIAANECRRLGTNLDPLDITFLEADISQKELGLPPSIIDNLRHNVTIILHNAWPINLNWAFSSFEPHLVGLVNLLHFCAVAFARPKLFWVTSIGALLQLHGDSGTLPEQLIQMDQPSVNNYGESRYVGEQLLHYAHDQLSIPISIARLTYTPGTMKHPSVWSPDDWLSGLVSASLQMGALPDSLGQRWSHVDWIPVDLLSDILVDLALSHGFDNARRGNEVESRLQVFHPVNLHPVDWRVVHDIIIKETQNITGQRLKPISLHQWIQQIQIERDSHVSGSEQPHNQNQQEEVCRTSCRQKMSGLYSAMRMLDFYRDVFASDAIHALPETEKTAKSSAILRSVPAVQDEWIRKWVREWVEAFS</sequence>
<dbReference type="PANTHER" id="PTHR43439">
    <property type="entry name" value="PHENYLACETATE-COENZYME A LIGASE"/>
    <property type="match status" value="1"/>
</dbReference>
<dbReference type="InterPro" id="IPR036291">
    <property type="entry name" value="NAD(P)-bd_dom_sf"/>
</dbReference>
<evidence type="ECO:0000259" key="4">
    <source>
        <dbReference type="Pfam" id="PF07993"/>
    </source>
</evidence>
<dbReference type="VEuPathDB" id="FungiDB:M747DRAFT_289585"/>
<feature type="domain" description="AMP-dependent synthetase/ligase" evidence="3">
    <location>
        <begin position="30"/>
        <end position="341"/>
    </location>
</feature>
<dbReference type="InterPro" id="IPR000873">
    <property type="entry name" value="AMP-dep_synth/lig_dom"/>
</dbReference>
<protein>
    <submittedName>
        <fullName evidence="5">NRPS-like enzyme</fullName>
    </submittedName>
</protein>
<gene>
    <name evidence="5" type="ORF">ABL_07482</name>
</gene>
<evidence type="ECO:0000256" key="1">
    <source>
        <dbReference type="ARBA" id="ARBA00022450"/>
    </source>
</evidence>
<evidence type="ECO:0000256" key="2">
    <source>
        <dbReference type="ARBA" id="ARBA00022553"/>
    </source>
</evidence>
<dbReference type="Pfam" id="PF23562">
    <property type="entry name" value="AMP-binding_C_3"/>
    <property type="match status" value="1"/>
</dbReference>
<dbReference type="InterPro" id="IPR042099">
    <property type="entry name" value="ANL_N_sf"/>
</dbReference>
<dbReference type="OrthoDB" id="429813at2759"/>
<dbReference type="VEuPathDB" id="FungiDB:ATCC64974_102540"/>
<name>A0A100IP72_ASPNG</name>
<dbReference type="Pfam" id="PF07993">
    <property type="entry name" value="NAD_binding_4"/>
    <property type="match status" value="1"/>
</dbReference>
<dbReference type="EMBL" id="BCMY01000014">
    <property type="protein sequence ID" value="GAQ44821.1"/>
    <property type="molecule type" value="Genomic_DNA"/>
</dbReference>
<evidence type="ECO:0000313" key="6">
    <source>
        <dbReference type="Proteomes" id="UP000068243"/>
    </source>
</evidence>
<dbReference type="Pfam" id="PF00501">
    <property type="entry name" value="AMP-binding"/>
    <property type="match status" value="1"/>
</dbReference>
<dbReference type="Gene3D" id="3.40.50.720">
    <property type="entry name" value="NAD(P)-binding Rossmann-like Domain"/>
    <property type="match status" value="1"/>
</dbReference>
<dbReference type="VEuPathDB" id="FungiDB:ASPNIDRAFT2_1114543"/>
<comment type="caution">
    <text evidence="5">The sequence shown here is derived from an EMBL/GenBank/DDBJ whole genome shotgun (WGS) entry which is preliminary data.</text>
</comment>
<reference evidence="6" key="1">
    <citation type="journal article" date="2016" name="Genome Announc.">
        <title>Draft genome sequence of Aspergillus niger strain An76.</title>
        <authorList>
            <person name="Gong W."/>
            <person name="Cheng Z."/>
            <person name="Zhang H."/>
            <person name="Liu L."/>
            <person name="Gao P."/>
            <person name="Wang L."/>
        </authorList>
    </citation>
    <scope>NUCLEOTIDE SEQUENCE [LARGE SCALE GENOMIC DNA]</scope>
    <source>
        <strain evidence="6">An76</strain>
    </source>
</reference>
<keyword evidence="1" id="KW-0596">Phosphopantetheine</keyword>
<feature type="domain" description="Thioester reductase (TE)" evidence="4">
    <location>
        <begin position="705"/>
        <end position="934"/>
    </location>
</feature>
<evidence type="ECO:0000313" key="5">
    <source>
        <dbReference type="EMBL" id="GAQ44821.1"/>
    </source>
</evidence>